<name>A0A150P301_SORCE</name>
<evidence type="ECO:0000313" key="2">
    <source>
        <dbReference type="Proteomes" id="UP000075420"/>
    </source>
</evidence>
<dbReference type="Proteomes" id="UP000075420">
    <property type="component" value="Unassembled WGS sequence"/>
</dbReference>
<protein>
    <recommendedName>
        <fullName evidence="3">CYTH domain-containing protein</fullName>
    </recommendedName>
</protein>
<evidence type="ECO:0008006" key="3">
    <source>
        <dbReference type="Google" id="ProtNLM"/>
    </source>
</evidence>
<dbReference type="EMBL" id="JELY01003309">
    <property type="protein sequence ID" value="KYF49881.1"/>
    <property type="molecule type" value="Genomic_DNA"/>
</dbReference>
<gene>
    <name evidence="1" type="ORF">BE08_09860</name>
</gene>
<comment type="caution">
    <text evidence="1">The sequence shown here is derived from an EMBL/GenBank/DDBJ whole genome shotgun (WGS) entry which is preliminary data.</text>
</comment>
<evidence type="ECO:0000313" key="1">
    <source>
        <dbReference type="EMBL" id="KYF49881.1"/>
    </source>
</evidence>
<accession>A0A150P301</accession>
<reference evidence="1 2" key="1">
    <citation type="submission" date="2014-02" db="EMBL/GenBank/DDBJ databases">
        <title>The small core and large imbalanced accessory genome model reveals a collaborative survival strategy of Sorangium cellulosum strains in nature.</title>
        <authorList>
            <person name="Han K."/>
            <person name="Peng R."/>
            <person name="Blom J."/>
            <person name="Li Y.-Z."/>
        </authorList>
    </citation>
    <scope>NUCLEOTIDE SEQUENCE [LARGE SCALE GENOMIC DNA]</scope>
    <source>
        <strain evidence="1 2">So0157-25</strain>
    </source>
</reference>
<dbReference type="AlphaFoldDB" id="A0A150P301"/>
<organism evidence="1 2">
    <name type="scientific">Sorangium cellulosum</name>
    <name type="common">Polyangium cellulosum</name>
    <dbReference type="NCBI Taxonomy" id="56"/>
    <lineage>
        <taxon>Bacteria</taxon>
        <taxon>Pseudomonadati</taxon>
        <taxon>Myxococcota</taxon>
        <taxon>Polyangia</taxon>
        <taxon>Polyangiales</taxon>
        <taxon>Polyangiaceae</taxon>
        <taxon>Sorangium</taxon>
    </lineage>
</organism>
<proteinExistence type="predicted"/>
<sequence length="208" mass="22380">MIVGDSIEVRWFLPADDARAERLTSWFSRASSEPPRTDRYLRLQRADLGVKERGGSGATSLETKFRVCAFGPVHFSPTILGELERWTKVSHGSTDAGDGGRGWTILRKERRVRVFGLSGGRVVEATDRTHPRAGCAVELTRVDLVDGSGGAAPAAWTLGLEAFGPPETLLEALYGAGRAVFAEQPDLRLEAAASKGYPAWLAELSAAG</sequence>